<dbReference type="InterPro" id="IPR001680">
    <property type="entry name" value="WD40_rpt"/>
</dbReference>
<comment type="caution">
    <text evidence="12">The sequence shown here is derived from an EMBL/GenBank/DDBJ whole genome shotgun (WGS) entry which is preliminary data.</text>
</comment>
<keyword evidence="5" id="KW-0969">Cilium</keyword>
<dbReference type="Gene3D" id="1.25.40.10">
    <property type="entry name" value="Tetratricopeptide repeat domain"/>
    <property type="match status" value="1"/>
</dbReference>
<dbReference type="OrthoDB" id="10258787at2759"/>
<evidence type="ECO:0000313" key="13">
    <source>
        <dbReference type="Proteomes" id="UP000320333"/>
    </source>
</evidence>
<dbReference type="SMART" id="SM00320">
    <property type="entry name" value="WD40"/>
    <property type="match status" value="4"/>
</dbReference>
<feature type="repeat" description="WD" evidence="7">
    <location>
        <begin position="90"/>
        <end position="131"/>
    </location>
</feature>
<dbReference type="Proteomes" id="UP000320333">
    <property type="component" value="Unassembled WGS sequence"/>
</dbReference>
<evidence type="ECO:0000259" key="8">
    <source>
        <dbReference type="Pfam" id="PF23383"/>
    </source>
</evidence>
<evidence type="ECO:0000256" key="6">
    <source>
        <dbReference type="ARBA" id="ARBA00023273"/>
    </source>
</evidence>
<feature type="domain" description="IFT140 first beta-propeller" evidence="8">
    <location>
        <begin position="162"/>
        <end position="371"/>
    </location>
</feature>
<accession>A0A507FSM9</accession>
<dbReference type="EMBL" id="QEAP01000002">
    <property type="protein sequence ID" value="TPX78550.1"/>
    <property type="molecule type" value="Genomic_DNA"/>
</dbReference>
<organism evidence="12 13">
    <name type="scientific">Chytriomyces confervae</name>
    <dbReference type="NCBI Taxonomy" id="246404"/>
    <lineage>
        <taxon>Eukaryota</taxon>
        <taxon>Fungi</taxon>
        <taxon>Fungi incertae sedis</taxon>
        <taxon>Chytridiomycota</taxon>
        <taxon>Chytridiomycota incertae sedis</taxon>
        <taxon>Chytridiomycetes</taxon>
        <taxon>Chytridiales</taxon>
        <taxon>Chytriomycetaceae</taxon>
        <taxon>Chytriomyces</taxon>
    </lineage>
</organism>
<evidence type="ECO:0000256" key="4">
    <source>
        <dbReference type="ARBA" id="ARBA00022803"/>
    </source>
</evidence>
<dbReference type="PROSITE" id="PS50082">
    <property type="entry name" value="WD_REPEATS_2"/>
    <property type="match status" value="1"/>
</dbReference>
<evidence type="ECO:0000256" key="2">
    <source>
        <dbReference type="ARBA" id="ARBA00022574"/>
    </source>
</evidence>
<dbReference type="Gene3D" id="2.130.10.10">
    <property type="entry name" value="YVTN repeat-like/Quinoprotein amine dehydrogenase"/>
    <property type="match status" value="2"/>
</dbReference>
<dbReference type="InterPro" id="IPR015943">
    <property type="entry name" value="WD40/YVTN_repeat-like_dom_sf"/>
</dbReference>
<dbReference type="PANTHER" id="PTHR15722">
    <property type="entry name" value="IFT140/172-RELATED"/>
    <property type="match status" value="1"/>
</dbReference>
<evidence type="ECO:0000256" key="7">
    <source>
        <dbReference type="PROSITE-ProRule" id="PRU00221"/>
    </source>
</evidence>
<dbReference type="Pfam" id="PF23385">
    <property type="entry name" value="Beta-prop_IFT140_2nd"/>
    <property type="match status" value="1"/>
</dbReference>
<dbReference type="GO" id="GO:0005930">
    <property type="term" value="C:axoneme"/>
    <property type="evidence" value="ECO:0007669"/>
    <property type="project" value="TreeGrafter"/>
</dbReference>
<reference evidence="12 13" key="1">
    <citation type="journal article" date="2019" name="Sci. Rep.">
        <title>Comparative genomics of chytrid fungi reveal insights into the obligate biotrophic and pathogenic lifestyle of Synchytrium endobioticum.</title>
        <authorList>
            <person name="van de Vossenberg B.T.L.H."/>
            <person name="Warris S."/>
            <person name="Nguyen H.D.T."/>
            <person name="van Gent-Pelzer M.P.E."/>
            <person name="Joly D.L."/>
            <person name="van de Geest H.C."/>
            <person name="Bonants P.J.M."/>
            <person name="Smith D.S."/>
            <person name="Levesque C.A."/>
            <person name="van der Lee T.A.J."/>
        </authorList>
    </citation>
    <scope>NUCLEOTIDE SEQUENCE [LARGE SCALE GENOMIC DNA]</scope>
    <source>
        <strain evidence="12 13">CBS 675.73</strain>
    </source>
</reference>
<keyword evidence="13" id="KW-1185">Reference proteome</keyword>
<dbReference type="SUPFAM" id="SSF48452">
    <property type="entry name" value="TPR-like"/>
    <property type="match status" value="1"/>
</dbReference>
<dbReference type="SUPFAM" id="SSF50978">
    <property type="entry name" value="WD40 repeat-like"/>
    <property type="match status" value="2"/>
</dbReference>
<dbReference type="GO" id="GO:0030991">
    <property type="term" value="C:intraciliary transport particle A"/>
    <property type="evidence" value="ECO:0007669"/>
    <property type="project" value="TreeGrafter"/>
</dbReference>
<dbReference type="PANTHER" id="PTHR15722:SF7">
    <property type="entry name" value="INTRAFLAGELLAR TRANSPORT PROTEIN 140 HOMOLOG"/>
    <property type="match status" value="1"/>
</dbReference>
<dbReference type="InterPro" id="IPR056154">
    <property type="entry name" value="Beta-prop_IFT140_1st"/>
</dbReference>
<sequence>MWVERSVDGNFAHTVSHQIFGILAAAHMDDGSVSVLAEDHGSTILGTSTQHRDSTVVGLLWHPSKRLLAVGWSTGNVGVWSDTEEILREGASHGSSISCLEWNATGTRLISCDEEGDVVVWKVDLRGKISSICQYRLKGTVSRCIFRRAPARTESKPLPECSSFFLTCNPLGKIFYADDMGRCSESGTTKCRILSMKLIDNKDEIAVITEDLLYSKYSLSPNGKMNLENEIKISTAGFNDPKTLRVSWIDDGGIIAIVSGSSKIRVLDVVNEESTMLSSGSDDLSINSITYCAAKSMICAGSSSGSVVLWRYQAQGNQQKNKGKSDADAFAQKWQMVGNLQISDIPDSVLWGGSGSSLIIQTKSGIKIFEEEKVCCATFQGYSILQLAASVVRIFKGDAILEIDVEEKIKKVSISSGVFAVSTGSALQIFDFQEDLSSARLQSSINCDSNIVCVDGQLVFAAFNQKVEVFSITGALKNTVTVGNRDGAIRFTAAANNTLAIVTSKDVLKIYDLSRREPRFITSKATQLSIPGLRVVQALAINKTGVLVAYTGIAENDEVCNYILVYSIEKDAFFSFDMRPYGANPVSICWGCMDQRILVCETSGDEIFTFFVSYEHGILFHDRYTKSAGLGPLLGVSMPFHYFLSTSDTASIIPRPAEDFVGLENADTHVISSIVEFCYQVDVDNVDEAFKALSKVENERVWRNLAKICIKKRRVDVATVCLCNIKHAKAVNALRRTKNEDSAELKAAMLAAFLDMHEEVQDIYEGAKRFDLLNVYYQESGQWEKALEVATTRDRINLKTTYVKFGRYLMDIGDKSGAIAAFEKGSALCSQGPQTMFGSETELKSYVIDTRDKPLKKWWAQYEESRGNMADAMKFYDESGDTLSIVRMHCSSGRIGKAIELSNRSGNPASAYHIARYYERENKISDAIEFYGNYLETSGANIDKAITLYHRAGQSAKAIELCFQAREFHTLDELAQSLGPDTDSELLHKCVRFYMENDQFEKAVGLLTTAKQYRDVMCYNTLSFHIYINARLWGEQALSLCVAKNIIMTEELVDRLGGSGEESDCDPELLTRVAELCMQQKSYHLACKKFSQAGDKIKAMKCLLKSGDTERIIFFANVSGPKQKEIYVIAANYLQTLDWRNNANVMKAIITFYTKARAHESLASFYDSCSQVEIDEYQNYEKALGALKESGKCLAKIKEASSQVQDKLRMLMMRIAYIETFVAARSSNNPSEMVGICDQLLREPEIDRAVRSGDIYALMIETHFSHGNLARARELLVEMQSRIASMNLDYYLDANILRALRNSDPTAKSAQRDEDDIEEDY</sequence>
<evidence type="ECO:0000256" key="1">
    <source>
        <dbReference type="ARBA" id="ARBA00004138"/>
    </source>
</evidence>
<feature type="domain" description="IFT140 second beta-propeller" evidence="9">
    <location>
        <begin position="382"/>
        <end position="577"/>
    </location>
</feature>
<dbReference type="InterPro" id="IPR036322">
    <property type="entry name" value="WD40_repeat_dom_sf"/>
</dbReference>
<dbReference type="InterPro" id="IPR056156">
    <property type="entry name" value="TPR_IF140_C"/>
</dbReference>
<dbReference type="InterPro" id="IPR056155">
    <property type="entry name" value="Beta-prop_IFT140_2nd"/>
</dbReference>
<evidence type="ECO:0000259" key="9">
    <source>
        <dbReference type="Pfam" id="PF23385"/>
    </source>
</evidence>
<dbReference type="STRING" id="246404.A0A507FSM9"/>
<dbReference type="Pfam" id="PF24762">
    <property type="entry name" value="TPR_IF140-IFT172"/>
    <property type="match status" value="2"/>
</dbReference>
<proteinExistence type="predicted"/>
<feature type="domain" description="IFT140 first beta-propeller" evidence="8">
    <location>
        <begin position="16"/>
        <end position="155"/>
    </location>
</feature>
<keyword evidence="2 7" id="KW-0853">WD repeat</keyword>
<dbReference type="GO" id="GO:0035721">
    <property type="term" value="P:intraciliary retrograde transport"/>
    <property type="evidence" value="ECO:0007669"/>
    <property type="project" value="TreeGrafter"/>
</dbReference>
<keyword evidence="3" id="KW-0677">Repeat</keyword>
<comment type="subcellular location">
    <subcellularLocation>
        <location evidence="1">Cell projection</location>
        <location evidence="1">Cilium</location>
    </subcellularLocation>
</comment>
<evidence type="ECO:0000259" key="11">
    <source>
        <dbReference type="Pfam" id="PF24762"/>
    </source>
</evidence>
<dbReference type="Pfam" id="PF24760">
    <property type="entry name" value="TPR_IF140_C"/>
    <property type="match status" value="1"/>
</dbReference>
<feature type="domain" description="IF140/IFT172/WDR19 TPR" evidence="11">
    <location>
        <begin position="933"/>
        <end position="1152"/>
    </location>
</feature>
<dbReference type="GO" id="GO:0036064">
    <property type="term" value="C:ciliary basal body"/>
    <property type="evidence" value="ECO:0007669"/>
    <property type="project" value="TreeGrafter"/>
</dbReference>
<feature type="domain" description="IF140/IFT172/WDR19 TPR" evidence="11">
    <location>
        <begin position="685"/>
        <end position="932"/>
    </location>
</feature>
<evidence type="ECO:0000259" key="10">
    <source>
        <dbReference type="Pfam" id="PF24760"/>
    </source>
</evidence>
<keyword evidence="6" id="KW-0966">Cell projection</keyword>
<evidence type="ECO:0000256" key="3">
    <source>
        <dbReference type="ARBA" id="ARBA00022737"/>
    </source>
</evidence>
<evidence type="ECO:0000313" key="12">
    <source>
        <dbReference type="EMBL" id="TPX78550.1"/>
    </source>
</evidence>
<feature type="domain" description="IF140 C-terminal TPR" evidence="10">
    <location>
        <begin position="1160"/>
        <end position="1280"/>
    </location>
</feature>
<name>A0A507FSM9_9FUNG</name>
<dbReference type="Pfam" id="PF23383">
    <property type="entry name" value="Beta-prop_IFT140_1st"/>
    <property type="match status" value="2"/>
</dbReference>
<keyword evidence="4" id="KW-0802">TPR repeat</keyword>
<dbReference type="InterPro" id="IPR056168">
    <property type="entry name" value="TPR_IF140/IFT172/WDR19"/>
</dbReference>
<protein>
    <submittedName>
        <fullName evidence="12">Uncharacterized protein</fullName>
    </submittedName>
</protein>
<gene>
    <name evidence="12" type="ORF">CcCBS67573_g00115</name>
</gene>
<evidence type="ECO:0000256" key="5">
    <source>
        <dbReference type="ARBA" id="ARBA00023069"/>
    </source>
</evidence>
<dbReference type="InterPro" id="IPR011990">
    <property type="entry name" value="TPR-like_helical_dom_sf"/>
</dbReference>